<comment type="catalytic activity">
    <reaction evidence="1">
        <text>ATP + protein L-histidine = ADP + protein N-phospho-L-histidine.</text>
        <dbReference type="EC" id="2.7.13.3"/>
    </reaction>
</comment>
<dbReference type="InterPro" id="IPR003661">
    <property type="entry name" value="HisK_dim/P_dom"/>
</dbReference>
<dbReference type="SUPFAM" id="SSF47384">
    <property type="entry name" value="Homodimeric domain of signal transducing histidine kinase"/>
    <property type="match status" value="1"/>
</dbReference>
<feature type="coiled-coil region" evidence="3">
    <location>
        <begin position="276"/>
        <end position="303"/>
    </location>
</feature>
<keyword evidence="3" id="KW-0175">Coiled coil</keyword>
<accession>A0A7V5PPW5</accession>
<dbReference type="Pfam" id="PF00512">
    <property type="entry name" value="HisKA"/>
    <property type="match status" value="1"/>
</dbReference>
<comment type="caution">
    <text evidence="5">The sequence shown here is derived from an EMBL/GenBank/DDBJ whole genome shotgun (WGS) entry which is preliminary data.</text>
</comment>
<dbReference type="AlphaFoldDB" id="A0A7V5PPW5"/>
<protein>
    <recommendedName>
        <fullName evidence="2">histidine kinase</fullName>
        <ecNumber evidence="2">2.7.13.3</ecNumber>
    </recommendedName>
</protein>
<evidence type="ECO:0000259" key="4">
    <source>
        <dbReference type="SMART" id="SM00388"/>
    </source>
</evidence>
<feature type="domain" description="Signal transduction histidine kinase dimerisation/phosphoacceptor" evidence="4">
    <location>
        <begin position="250"/>
        <end position="316"/>
    </location>
</feature>
<gene>
    <name evidence="5" type="ORF">ENJ89_05840</name>
</gene>
<evidence type="ECO:0000256" key="2">
    <source>
        <dbReference type="ARBA" id="ARBA00012438"/>
    </source>
</evidence>
<dbReference type="Gene3D" id="1.10.287.130">
    <property type="match status" value="1"/>
</dbReference>
<evidence type="ECO:0000256" key="3">
    <source>
        <dbReference type="SAM" id="Coils"/>
    </source>
</evidence>
<dbReference type="Proteomes" id="UP000886124">
    <property type="component" value="Unassembled WGS sequence"/>
</dbReference>
<name>A0A7V5PPW5_CALAY</name>
<dbReference type="SMART" id="SM00388">
    <property type="entry name" value="HisKA"/>
    <property type="match status" value="1"/>
</dbReference>
<reference evidence="5" key="1">
    <citation type="journal article" date="2020" name="mSystems">
        <title>Genome- and Community-Level Interaction Insights into Carbon Utilization and Element Cycling Functions of Hydrothermarchaeota in Hydrothermal Sediment.</title>
        <authorList>
            <person name="Zhou Z."/>
            <person name="Liu Y."/>
            <person name="Xu W."/>
            <person name="Pan J."/>
            <person name="Luo Z.H."/>
            <person name="Li M."/>
        </authorList>
    </citation>
    <scope>NUCLEOTIDE SEQUENCE [LARGE SCALE GENOMIC DNA]</scope>
    <source>
        <strain evidence="5">HyVt-527</strain>
    </source>
</reference>
<dbReference type="GO" id="GO:0000155">
    <property type="term" value="F:phosphorelay sensor kinase activity"/>
    <property type="evidence" value="ECO:0007669"/>
    <property type="project" value="InterPro"/>
</dbReference>
<dbReference type="InterPro" id="IPR036097">
    <property type="entry name" value="HisK_dim/P_sf"/>
</dbReference>
<organism evidence="5">
    <name type="scientific">Caldithrix abyssi</name>
    <dbReference type="NCBI Taxonomy" id="187145"/>
    <lineage>
        <taxon>Bacteria</taxon>
        <taxon>Pseudomonadati</taxon>
        <taxon>Calditrichota</taxon>
        <taxon>Calditrichia</taxon>
        <taxon>Calditrichales</taxon>
        <taxon>Calditrichaceae</taxon>
        <taxon>Caldithrix</taxon>
    </lineage>
</organism>
<evidence type="ECO:0000313" key="5">
    <source>
        <dbReference type="EMBL" id="HHJ52697.1"/>
    </source>
</evidence>
<feature type="non-terminal residue" evidence="5">
    <location>
        <position position="1"/>
    </location>
</feature>
<sequence length="474" mass="53928">VCLEQEGQLARFISSVYSAIDFRLQVVQTKQNLENALEKETAHLCVIDGAQVELDSAFIDTIFSKNPQLELVIVQPRGREMNGRHALGSDRLHFLPQSSVVTRLPQLLGEIYAKLSQRANESPKIQHLLKEALDWVEPVVLISNMQGKLIFLNRSGRQILGIEDIKHGDFFTQDFLEDGTKIWHFLLDYFKTEDQPLSEYPLVLLNNMRERYPGRARIRRVELDEDFLLIQVSEIARDETKFGQALNGSALPDFADAVANELLNPVNVISGRIQLLKSQLEERDGLEATITGLQKQIQRINETINRLVTFASLKPENVMQKVQVEESLKRLRSDSLMQEFTAQNPDRLTVITENDLPPLLGHSIDFDILFGIVSGMVIRCLGPEGSLEIRAGKDKERGKENLVVVFNLQKKNITNVDCQVQKQLKIEKSIESSIAKHIIYTYNGEINFLFPNPNTEQIEIKFPIANPYNVMEVQ</sequence>
<dbReference type="EMBL" id="DROD01000402">
    <property type="protein sequence ID" value="HHJ52697.1"/>
    <property type="molecule type" value="Genomic_DNA"/>
</dbReference>
<proteinExistence type="predicted"/>
<evidence type="ECO:0000256" key="1">
    <source>
        <dbReference type="ARBA" id="ARBA00000085"/>
    </source>
</evidence>
<dbReference type="CDD" id="cd00082">
    <property type="entry name" value="HisKA"/>
    <property type="match status" value="1"/>
</dbReference>
<dbReference type="EC" id="2.7.13.3" evidence="2"/>